<dbReference type="Pfam" id="PF05359">
    <property type="entry name" value="DUF748"/>
    <property type="match status" value="1"/>
</dbReference>
<dbReference type="Proteomes" id="UP000008718">
    <property type="component" value="Chromosome"/>
</dbReference>
<dbReference type="HOGENOM" id="CLU_002997_1_1_10"/>
<dbReference type="PANTHER" id="PTHR30441">
    <property type="entry name" value="DUF748 DOMAIN-CONTAINING PROTEIN"/>
    <property type="match status" value="1"/>
</dbReference>
<evidence type="ECO:0008006" key="3">
    <source>
        <dbReference type="Google" id="ProtNLM"/>
    </source>
</evidence>
<dbReference type="InterPro" id="IPR008023">
    <property type="entry name" value="DUF748"/>
</dbReference>
<reference evidence="1 2" key="2">
    <citation type="journal article" date="2011" name="Stand. Genomic Sci.">
        <title>Complete genome sequence of Paludibacter propionicigenes type strain (WB4).</title>
        <authorList>
            <person name="Gronow S."/>
            <person name="Munk C."/>
            <person name="Lapidus A."/>
            <person name="Nolan M."/>
            <person name="Lucas S."/>
            <person name="Hammon N."/>
            <person name="Deshpande S."/>
            <person name="Cheng J.F."/>
            <person name="Tapia R."/>
            <person name="Han C."/>
            <person name="Goodwin L."/>
            <person name="Pitluck S."/>
            <person name="Liolios K."/>
            <person name="Ivanova N."/>
            <person name="Mavromatis K."/>
            <person name="Mikhailova N."/>
            <person name="Pati A."/>
            <person name="Chen A."/>
            <person name="Palaniappan K."/>
            <person name="Land M."/>
            <person name="Hauser L."/>
            <person name="Chang Y.J."/>
            <person name="Jeffries C.D."/>
            <person name="Brambilla E."/>
            <person name="Rohde M."/>
            <person name="Goker M."/>
            <person name="Detter J.C."/>
            <person name="Woyke T."/>
            <person name="Bristow J."/>
            <person name="Eisen J.A."/>
            <person name="Markowitz V."/>
            <person name="Hugenholtz P."/>
            <person name="Kyrpides N.C."/>
            <person name="Klenk H.P."/>
        </authorList>
    </citation>
    <scope>NUCLEOTIDE SEQUENCE [LARGE SCALE GENOMIC DNA]</scope>
    <source>
        <strain evidence="2">DSM 17365 / JCM 13257 / WB4</strain>
    </source>
</reference>
<dbReference type="GO" id="GO:0005886">
    <property type="term" value="C:plasma membrane"/>
    <property type="evidence" value="ECO:0007669"/>
    <property type="project" value="TreeGrafter"/>
</dbReference>
<dbReference type="GO" id="GO:0090313">
    <property type="term" value="P:regulation of protein targeting to membrane"/>
    <property type="evidence" value="ECO:0007669"/>
    <property type="project" value="TreeGrafter"/>
</dbReference>
<organism evidence="1 2">
    <name type="scientific">Paludibacter propionicigenes (strain DSM 17365 / JCM 13257 / WB4)</name>
    <dbReference type="NCBI Taxonomy" id="694427"/>
    <lineage>
        <taxon>Bacteria</taxon>
        <taxon>Pseudomonadati</taxon>
        <taxon>Bacteroidota</taxon>
        <taxon>Bacteroidia</taxon>
        <taxon>Bacteroidales</taxon>
        <taxon>Paludibacteraceae</taxon>
        <taxon>Paludibacter</taxon>
    </lineage>
</organism>
<accession>E4T8I8</accession>
<sequence>MQVQTGSIQRLVSKVIVSELSSKLHTKVTIGKIEYRLFNDIAIHDLYVEDQQKDTLLFVERADAHFKFWKFFQGKIIFTSIELNQFFGNLVIDKNGHSNLDFVIKAFKTPPSKDSTQIEYRISRFKIKNSRFNYSNYKEYKKMHAGVFNANRLKIKDINADIALNIYKKDSMDAHIRSLSAREQSGLTLTNFKTSILVSASTINIPSVELRLPNSNIRLEDIKLKYNSSSDLHHFNNKVKWNAPIRLSTVALSDLSAFVPDFKNVKGKASLKGLITGRLSSLRFQNMQIRYGNNFLLDADLDINGLPSLSEAFIYGQIKELRCEKGDVQDFISELTQSPFLLPKEAAQLGLIRYKGNVSGFLNNLVLYGNLSTNVGNISTDILLKLANDLRDLTYNGTIKTENFQLGRLLSSKQLGNVSFNINTVGSKKENTQFQGTIKAKVSELKINNYTYRDIQLNGKYDGKGYDGVVDLQDQNIDAHFTGKIDLTQKLPVCDFDLRMKKLNVNALNITDKYPGAILSFNGKTNIVGNSLDNINGFIQFDSIQFKNQNKVLNVSNIKFVSRIENDFTHFGITSDYVNGSFSGNFKYSTVGQSINKIVRKYLPSLSTSVKEPAQKFQNHIDIDLQLANTAEISDVLDLSYTLKGLSTIKGFIDEKSNLIDISANFPKLSSSKREIENIALHVDNPSKELQFTSRAQMHEKDGLMNIFLKASAVQDSLKAQLGWQNAQQVTNAGEIKSITRFSNINGRTVADLAVLPTQVIISDSVWNIHPCKINFKADSTISVHNFVFDNNNKQFIHINGVASKNQNDSLSLSMNQLDLDFVMGLLKLRGFRISGKVTGRATLLSVLQQPIFEADLGVQALKLNQVLVGDGQINSNWDKLNSHLLAKGTFVNDKKDTVVVASCLYNPKADTISVLYDARKFSIEFLSPYFESVVHDVKGLATGKIRMFGPLKHGLCFEGDAFLDKGQVTMKMLKTTYFLNDSVHMRKNSIELRNVKLYDQDKNQASLNATIMHNGFFQHMKYDARIIGKNIMALNTTAEDNDYFFGKAYASGTVHVYGDDKVANIDVEKAVSQPHTKCYIQMGGASKTSDNSFIHFVNKNIINARKDTNTVRKSSASSGEMNVKVNLQIEVTPDAEMELIIDPKAGDRIRGTGSGNLQISFDTFSDMKLYGTYSINNGDYLFVFKNLIRKEFKIDQGSTLSWTGSPYNAKGKIRALYSLTASLKDLDETLSTTTTRTSIPVNCVLKLSDDIMKPTINFDIELPQSDEGVKQRVRNIINTDEMMNRQILYLLVFNKFYTTDYLSNASLATNLGTNQGLSLLTSTASAQLNNWISQTFKSNNLSLGFDYQVNDAATSDIQAQIFYQPNNRLIINGNLGYRNDNLINNTNRFIGDVDLQWLLTESGKLRFKAYNHTVDRYTLSKATQTQGVGFMYKEDFNSMNELFSYYWHFFVGNKKSNKDEKAVSPNK</sequence>
<proteinExistence type="predicted"/>
<gene>
    <name evidence="1" type="ordered locus">Palpr_2903</name>
</gene>
<reference key="1">
    <citation type="submission" date="2010-11" db="EMBL/GenBank/DDBJ databases">
        <title>The complete genome of Paludibacter propionicigenes DSM 17365.</title>
        <authorList>
            <consortium name="US DOE Joint Genome Institute (JGI-PGF)"/>
            <person name="Lucas S."/>
            <person name="Copeland A."/>
            <person name="Lapidus A."/>
            <person name="Bruce D."/>
            <person name="Goodwin L."/>
            <person name="Pitluck S."/>
            <person name="Kyrpides N."/>
            <person name="Mavromatis K."/>
            <person name="Ivanova N."/>
            <person name="Munk A.C."/>
            <person name="Brettin T."/>
            <person name="Detter J.C."/>
            <person name="Han C."/>
            <person name="Tapia R."/>
            <person name="Land M."/>
            <person name="Hauser L."/>
            <person name="Markowitz V."/>
            <person name="Cheng J.-F."/>
            <person name="Hugenholtz P."/>
            <person name="Woyke T."/>
            <person name="Wu D."/>
            <person name="Gronow S."/>
            <person name="Wellnitz S."/>
            <person name="Brambilla E."/>
            <person name="Klenk H.-P."/>
            <person name="Eisen J.A."/>
        </authorList>
    </citation>
    <scope>NUCLEOTIDE SEQUENCE</scope>
    <source>
        <strain>WB4</strain>
    </source>
</reference>
<protein>
    <recommendedName>
        <fullName evidence="3">Translocation/assembly module TamB</fullName>
    </recommendedName>
</protein>
<keyword evidence="2" id="KW-1185">Reference proteome</keyword>
<dbReference type="EMBL" id="CP002345">
    <property type="protein sequence ID" value="ADQ81032.1"/>
    <property type="molecule type" value="Genomic_DNA"/>
</dbReference>
<name>E4T8I8_PALPW</name>
<dbReference type="InterPro" id="IPR052894">
    <property type="entry name" value="AsmA-related"/>
</dbReference>
<dbReference type="KEGG" id="ppn:Palpr_2903"/>
<evidence type="ECO:0000313" key="2">
    <source>
        <dbReference type="Proteomes" id="UP000008718"/>
    </source>
</evidence>
<dbReference type="eggNOG" id="COG2911">
    <property type="taxonomic scope" value="Bacteria"/>
</dbReference>
<evidence type="ECO:0000313" key="1">
    <source>
        <dbReference type="EMBL" id="ADQ81032.1"/>
    </source>
</evidence>
<dbReference type="PANTHER" id="PTHR30441:SF4">
    <property type="entry name" value="PROTEIN ASMA"/>
    <property type="match status" value="1"/>
</dbReference>
<dbReference type="STRING" id="694427.Palpr_2903"/>